<sequence>MTSSAGDERGEEAAMFYENHPVYVEQRLKLEPTFAGKSAQIATQFHQFRQEVAPVSHNKVWEKDIIAENDNVQIISNWASFDVLQYQDKPARAGMSMLHLLAIPREAIINGVYLTDRNVSVIDEMIHLFEETWAKPEKQDEILQHQITAIDRRAKNMEGEPFAKQAHEAARAHYDELVAMVKGGPGLGVGDFQYGLHLRPDNSADYLHLHIIAAPYEYRKYSTSEHDKKTKDAVEVRDFIIQDARTSGGGSSRTPSISDEAGFRSRVDPI</sequence>
<name>A0A9Q0AL54_9PEZI</name>
<dbReference type="EMBL" id="JAFIMR010000037">
    <property type="protein sequence ID" value="KAI1858180.1"/>
    <property type="molecule type" value="Genomic_DNA"/>
</dbReference>
<feature type="compositionally biased region" description="Basic and acidic residues" evidence="1">
    <location>
        <begin position="261"/>
        <end position="270"/>
    </location>
</feature>
<dbReference type="Proteomes" id="UP000829685">
    <property type="component" value="Unassembled WGS sequence"/>
</dbReference>
<protein>
    <submittedName>
        <fullName evidence="2">Uncharacterized protein</fullName>
    </submittedName>
</protein>
<evidence type="ECO:0000313" key="3">
    <source>
        <dbReference type="Proteomes" id="UP000829685"/>
    </source>
</evidence>
<evidence type="ECO:0000313" key="2">
    <source>
        <dbReference type="EMBL" id="KAI1858180.1"/>
    </source>
</evidence>
<accession>A0A9Q0AL54</accession>
<evidence type="ECO:0000256" key="1">
    <source>
        <dbReference type="SAM" id="MobiDB-lite"/>
    </source>
</evidence>
<dbReference type="InterPro" id="IPR036265">
    <property type="entry name" value="HIT-like_sf"/>
</dbReference>
<keyword evidence="3" id="KW-1185">Reference proteome</keyword>
<dbReference type="AlphaFoldDB" id="A0A9Q0AL54"/>
<proteinExistence type="predicted"/>
<feature type="region of interest" description="Disordered" evidence="1">
    <location>
        <begin position="244"/>
        <end position="270"/>
    </location>
</feature>
<reference evidence="2" key="1">
    <citation type="submission" date="2021-03" db="EMBL/GenBank/DDBJ databases">
        <title>Revisited historic fungal species revealed as producer of novel bioactive compounds through whole genome sequencing and comparative genomics.</title>
        <authorList>
            <person name="Vignolle G.A."/>
            <person name="Hochenegger N."/>
            <person name="Mach R.L."/>
            <person name="Mach-Aigner A.R."/>
            <person name="Javad Rahimi M."/>
            <person name="Salim K.A."/>
            <person name="Chan C.M."/>
            <person name="Lim L.B.L."/>
            <person name="Cai F."/>
            <person name="Druzhinina I.S."/>
            <person name="U'Ren J.M."/>
            <person name="Derntl C."/>
        </authorList>
    </citation>
    <scope>NUCLEOTIDE SEQUENCE</scope>
    <source>
        <strain evidence="2">TUCIM 5799</strain>
    </source>
</reference>
<comment type="caution">
    <text evidence="2">The sequence shown here is derived from an EMBL/GenBank/DDBJ whole genome shotgun (WGS) entry which is preliminary data.</text>
</comment>
<gene>
    <name evidence="2" type="ORF">JX265_010848</name>
</gene>
<organism evidence="2 3">
    <name type="scientific">Neoarthrinium moseri</name>
    <dbReference type="NCBI Taxonomy" id="1658444"/>
    <lineage>
        <taxon>Eukaryota</taxon>
        <taxon>Fungi</taxon>
        <taxon>Dikarya</taxon>
        <taxon>Ascomycota</taxon>
        <taxon>Pezizomycotina</taxon>
        <taxon>Sordariomycetes</taxon>
        <taxon>Xylariomycetidae</taxon>
        <taxon>Amphisphaeriales</taxon>
        <taxon>Apiosporaceae</taxon>
        <taxon>Neoarthrinium</taxon>
    </lineage>
</organism>
<dbReference type="Gene3D" id="3.30.428.10">
    <property type="entry name" value="HIT-like"/>
    <property type="match status" value="1"/>
</dbReference>